<dbReference type="InterPro" id="IPR000160">
    <property type="entry name" value="GGDEF_dom"/>
</dbReference>
<dbReference type="Gene3D" id="3.30.70.270">
    <property type="match status" value="1"/>
</dbReference>
<dbReference type="Pfam" id="PF00563">
    <property type="entry name" value="EAL"/>
    <property type="match status" value="1"/>
</dbReference>
<reference evidence="3 4" key="1">
    <citation type="submission" date="2021-04" db="EMBL/GenBank/DDBJ databases">
        <title>Draft Genome of Aeromonas popoffii ID682, isolated from a natural water source in Idaho.</title>
        <authorList>
            <person name="Testerman T."/>
            <person name="Graf J."/>
        </authorList>
    </citation>
    <scope>NUCLEOTIDE SEQUENCE [LARGE SCALE GENOMIC DNA]</scope>
    <source>
        <strain evidence="3 4">ID682</strain>
    </source>
</reference>
<dbReference type="CDD" id="cd01949">
    <property type="entry name" value="GGDEF"/>
    <property type="match status" value="1"/>
</dbReference>
<dbReference type="PROSITE" id="PS50883">
    <property type="entry name" value="EAL"/>
    <property type="match status" value="1"/>
</dbReference>
<dbReference type="PANTHER" id="PTHR44757:SF2">
    <property type="entry name" value="BIOFILM ARCHITECTURE MAINTENANCE PROTEIN MBAA"/>
    <property type="match status" value="1"/>
</dbReference>
<dbReference type="InterPro" id="IPR035919">
    <property type="entry name" value="EAL_sf"/>
</dbReference>
<dbReference type="Pfam" id="PF00990">
    <property type="entry name" value="GGDEF"/>
    <property type="match status" value="1"/>
</dbReference>
<feature type="domain" description="EAL" evidence="1">
    <location>
        <begin position="387"/>
        <end position="635"/>
    </location>
</feature>
<gene>
    <name evidence="3" type="ORF">KAT72_02970</name>
</gene>
<evidence type="ECO:0000313" key="3">
    <source>
        <dbReference type="EMBL" id="MBR7628025.1"/>
    </source>
</evidence>
<dbReference type="Proteomes" id="UP000675653">
    <property type="component" value="Unassembled WGS sequence"/>
</dbReference>
<dbReference type="EMBL" id="JAGRZL010000010">
    <property type="protein sequence ID" value="MBR7628025.1"/>
    <property type="molecule type" value="Genomic_DNA"/>
</dbReference>
<dbReference type="PANTHER" id="PTHR44757">
    <property type="entry name" value="DIGUANYLATE CYCLASE DGCP"/>
    <property type="match status" value="1"/>
</dbReference>
<protein>
    <submittedName>
        <fullName evidence="3">EAL domain-containing protein</fullName>
    </submittedName>
</protein>
<organism evidence="3 4">
    <name type="scientific">Aeromonas popoffii</name>
    <dbReference type="NCBI Taxonomy" id="70856"/>
    <lineage>
        <taxon>Bacteria</taxon>
        <taxon>Pseudomonadati</taxon>
        <taxon>Pseudomonadota</taxon>
        <taxon>Gammaproteobacteria</taxon>
        <taxon>Aeromonadales</taxon>
        <taxon>Aeromonadaceae</taxon>
        <taxon>Aeromonas</taxon>
    </lineage>
</organism>
<dbReference type="SMART" id="SM00052">
    <property type="entry name" value="EAL"/>
    <property type="match status" value="1"/>
</dbReference>
<evidence type="ECO:0000259" key="2">
    <source>
        <dbReference type="PROSITE" id="PS50887"/>
    </source>
</evidence>
<dbReference type="SMART" id="SM00267">
    <property type="entry name" value="GGDEF"/>
    <property type="match status" value="1"/>
</dbReference>
<dbReference type="InterPro" id="IPR029787">
    <property type="entry name" value="Nucleotide_cyclase"/>
</dbReference>
<dbReference type="Gene3D" id="3.20.20.450">
    <property type="entry name" value="EAL domain"/>
    <property type="match status" value="1"/>
</dbReference>
<sequence length="645" mass="72059">MDVLHTPIWVYDIQHHHIYWANRTALGVWEASSLAELQSRDFSADMADAIDLLLQRYLGDFQQGRSYSEWWTLSPKGVKKQIYLRLSGVQLAGRLMMMTEAVIDADTLYQESSLATGDTLACLFDNQGRLESGNHHFDMCFGDQVNLLSQVFSGNDQAFYQKLSRLDEVVAEGECRTLKGMRWFQYQFRHIQQGAQILLTMRDITDRKLEELEHRHLAWHDSLTGLLNRYGLMKSLEAYCGLGGRFALVFMDLDNFKLVNDNYGHKAGDRLLERVAGRLKQVCPRDVELARLGGDEFTALVPLTHASNRAQEVADLMLSQMTKPLQLSGVPEVTIGGSIGIAIYPDDADDGDNLITRADMAMYQAKQMGRLRWQRFTPSMQQNLHRKLTLKQFLAKAIGRQELSLCYQPQVDVAKGKLLGYEALLRWHNPVLGHVSPVEFIPLAEEMGLIREIGGWVLSTALAQMAHWQQQWQVRVPVSVNLSGFQLSSALPELVAQQLKAYGVDAGLLTLELTETVLMLDMKGCIEILDALSEQGIKIAIDDFGTGYSSLAYLNRLPIDTIKLDRSFVVGLNLPVIRATVAMATSLGLGIMAEGVEDEHELAALRSQGCHVFQGFLFSKPMTVAQVEASAFLVSCKAGVYPLAG</sequence>
<dbReference type="PROSITE" id="PS50887">
    <property type="entry name" value="GGDEF"/>
    <property type="match status" value="1"/>
</dbReference>
<feature type="domain" description="GGDEF" evidence="2">
    <location>
        <begin position="244"/>
        <end position="378"/>
    </location>
</feature>
<dbReference type="NCBIfam" id="TIGR00254">
    <property type="entry name" value="GGDEF"/>
    <property type="match status" value="1"/>
</dbReference>
<dbReference type="InterPro" id="IPR052155">
    <property type="entry name" value="Biofilm_reg_signaling"/>
</dbReference>
<dbReference type="CDD" id="cd01948">
    <property type="entry name" value="EAL"/>
    <property type="match status" value="1"/>
</dbReference>
<proteinExistence type="predicted"/>
<dbReference type="SUPFAM" id="SSF55073">
    <property type="entry name" value="Nucleotide cyclase"/>
    <property type="match status" value="1"/>
</dbReference>
<dbReference type="RefSeq" id="WP_042034351.1">
    <property type="nucleotide sequence ID" value="NZ_CAWMAJ010000014.1"/>
</dbReference>
<name>A0ABS5GLK8_9GAMM</name>
<dbReference type="InterPro" id="IPR043128">
    <property type="entry name" value="Rev_trsase/Diguanyl_cyclase"/>
</dbReference>
<evidence type="ECO:0000313" key="4">
    <source>
        <dbReference type="Proteomes" id="UP000675653"/>
    </source>
</evidence>
<dbReference type="SUPFAM" id="SSF141868">
    <property type="entry name" value="EAL domain-like"/>
    <property type="match status" value="1"/>
</dbReference>
<dbReference type="InterPro" id="IPR001633">
    <property type="entry name" value="EAL_dom"/>
</dbReference>
<evidence type="ECO:0000259" key="1">
    <source>
        <dbReference type="PROSITE" id="PS50883"/>
    </source>
</evidence>
<accession>A0ABS5GLK8</accession>
<keyword evidence="4" id="KW-1185">Reference proteome</keyword>
<comment type="caution">
    <text evidence="3">The sequence shown here is derived from an EMBL/GenBank/DDBJ whole genome shotgun (WGS) entry which is preliminary data.</text>
</comment>